<evidence type="ECO:0000256" key="2">
    <source>
        <dbReference type="ARBA" id="ARBA00023125"/>
    </source>
</evidence>
<gene>
    <name evidence="6" type="ORF">B597_000700</name>
</gene>
<dbReference type="PANTHER" id="PTHR30136">
    <property type="entry name" value="HELIX-TURN-HELIX TRANSCRIPTIONAL REGULATOR, ICLR FAMILY"/>
    <property type="match status" value="1"/>
</dbReference>
<feature type="domain" description="HTH iclR-type" evidence="4">
    <location>
        <begin position="17"/>
        <end position="77"/>
    </location>
</feature>
<accession>A0A061JTV9</accession>
<organism evidence="6 7">
    <name type="scientific">Stutzerimonas stutzeri KOS6</name>
    <dbReference type="NCBI Taxonomy" id="1218352"/>
    <lineage>
        <taxon>Bacteria</taxon>
        <taxon>Pseudomonadati</taxon>
        <taxon>Pseudomonadota</taxon>
        <taxon>Gammaproteobacteria</taxon>
        <taxon>Pseudomonadales</taxon>
        <taxon>Pseudomonadaceae</taxon>
        <taxon>Stutzerimonas</taxon>
    </lineage>
</organism>
<evidence type="ECO:0000259" key="4">
    <source>
        <dbReference type="PROSITE" id="PS51077"/>
    </source>
</evidence>
<evidence type="ECO:0000256" key="1">
    <source>
        <dbReference type="ARBA" id="ARBA00023015"/>
    </source>
</evidence>
<dbReference type="InterPro" id="IPR050707">
    <property type="entry name" value="HTH_MetabolicPath_Reg"/>
</dbReference>
<dbReference type="HOGENOM" id="CLU_062618_6_3_6"/>
<keyword evidence="2" id="KW-0238">DNA-binding</keyword>
<sequence>MTTSTANNQDDAGRGAIQVISRAAAVLRALEGQNKGMSLGAIAKAIALPRSTVQRLVAALEVEGLVEAAPGGMRLGPAILRLASRVNGDLVSLARPHLQSLAEACDETVCLIQAKGTTLGIVHALVSSQELRVAPMPEQFLQMHATSAGKALLADLPEETIDGLLPDPLPQLTARTINSRAALHRELAQVRLHGFSYDREEHVQGVCAIGTALHVGGVTYALCILAPAFRFESALERLRQGLLECRQAIERSCGL</sequence>
<dbReference type="SMART" id="SM00346">
    <property type="entry name" value="HTH_ICLR"/>
    <property type="match status" value="1"/>
</dbReference>
<evidence type="ECO:0000256" key="3">
    <source>
        <dbReference type="ARBA" id="ARBA00023163"/>
    </source>
</evidence>
<dbReference type="InterPro" id="IPR036390">
    <property type="entry name" value="WH_DNA-bd_sf"/>
</dbReference>
<feature type="domain" description="IclR-ED" evidence="5">
    <location>
        <begin position="71"/>
        <end position="255"/>
    </location>
</feature>
<evidence type="ECO:0000259" key="5">
    <source>
        <dbReference type="PROSITE" id="PS51078"/>
    </source>
</evidence>
<dbReference type="GO" id="GO:0003700">
    <property type="term" value="F:DNA-binding transcription factor activity"/>
    <property type="evidence" value="ECO:0007669"/>
    <property type="project" value="TreeGrafter"/>
</dbReference>
<dbReference type="Pfam" id="PF09339">
    <property type="entry name" value="HTH_IclR"/>
    <property type="match status" value="1"/>
</dbReference>
<dbReference type="AlphaFoldDB" id="A0A061JTV9"/>
<dbReference type="GO" id="GO:0003677">
    <property type="term" value="F:DNA binding"/>
    <property type="evidence" value="ECO:0007669"/>
    <property type="project" value="UniProtKB-KW"/>
</dbReference>
<dbReference type="Gene3D" id="3.30.450.40">
    <property type="match status" value="1"/>
</dbReference>
<name>A0A061JTV9_STUST</name>
<dbReference type="eggNOG" id="COG1414">
    <property type="taxonomic scope" value="Bacteria"/>
</dbReference>
<keyword evidence="1" id="KW-0805">Transcription regulation</keyword>
<dbReference type="InterPro" id="IPR014757">
    <property type="entry name" value="Tscrpt_reg_IclR_C"/>
</dbReference>
<dbReference type="InterPro" id="IPR036388">
    <property type="entry name" value="WH-like_DNA-bd_sf"/>
</dbReference>
<dbReference type="GO" id="GO:0045892">
    <property type="term" value="P:negative regulation of DNA-templated transcription"/>
    <property type="evidence" value="ECO:0007669"/>
    <property type="project" value="TreeGrafter"/>
</dbReference>
<keyword evidence="3" id="KW-0804">Transcription</keyword>
<dbReference type="InterPro" id="IPR005471">
    <property type="entry name" value="Tscrpt_reg_IclR_N"/>
</dbReference>
<dbReference type="SUPFAM" id="SSF46785">
    <property type="entry name" value="Winged helix' DNA-binding domain"/>
    <property type="match status" value="1"/>
</dbReference>
<evidence type="ECO:0000313" key="6">
    <source>
        <dbReference type="EMBL" id="EWC43147.1"/>
    </source>
</evidence>
<proteinExistence type="predicted"/>
<dbReference type="Pfam" id="PF01614">
    <property type="entry name" value="IclR_C"/>
    <property type="match status" value="1"/>
</dbReference>
<dbReference type="SUPFAM" id="SSF55781">
    <property type="entry name" value="GAF domain-like"/>
    <property type="match status" value="1"/>
</dbReference>
<comment type="caution">
    <text evidence="6">The sequence shown here is derived from an EMBL/GenBank/DDBJ whole genome shotgun (WGS) entry which is preliminary data.</text>
</comment>
<reference evidence="6 7" key="1">
    <citation type="journal article" date="2013" name="Genome Announc.">
        <title>Draft Genome of the Nitrogen-Fixing Bacterium Pseudomonas stutzeri Strain KOS6 Isolated from Industrial Hydrocarbon Sludge.</title>
        <authorList>
            <person name="Grigoryeva T.V."/>
            <person name="Laikov A.V."/>
            <person name="Naumova R.P."/>
            <person name="Manolov A.I."/>
            <person name="Larin A.K."/>
            <person name="Karpova I.Y."/>
            <person name="Semashko T.A."/>
            <person name="Alexeev D.G."/>
            <person name="Kostryukova E.S."/>
            <person name="Muller R."/>
            <person name="Govorun V.M."/>
        </authorList>
    </citation>
    <scope>NUCLEOTIDE SEQUENCE [LARGE SCALE GENOMIC DNA]</scope>
    <source>
        <strain evidence="6 7">KOS6</strain>
    </source>
</reference>
<evidence type="ECO:0000313" key="7">
    <source>
        <dbReference type="Proteomes" id="UP000026923"/>
    </source>
</evidence>
<protein>
    <submittedName>
        <fullName evidence="6">Transcriptional regulator</fullName>
    </submittedName>
</protein>
<dbReference type="PROSITE" id="PS51077">
    <property type="entry name" value="HTH_ICLR"/>
    <property type="match status" value="1"/>
</dbReference>
<dbReference type="PROSITE" id="PS51078">
    <property type="entry name" value="ICLR_ED"/>
    <property type="match status" value="1"/>
</dbReference>
<dbReference type="PANTHER" id="PTHR30136:SF35">
    <property type="entry name" value="HTH-TYPE TRANSCRIPTIONAL REGULATOR RV1719"/>
    <property type="match status" value="1"/>
</dbReference>
<dbReference type="Proteomes" id="UP000026923">
    <property type="component" value="Unassembled WGS sequence"/>
</dbReference>
<dbReference type="InterPro" id="IPR029016">
    <property type="entry name" value="GAF-like_dom_sf"/>
</dbReference>
<dbReference type="RefSeq" id="WP_003295478.1">
    <property type="nucleotide sequence ID" value="NZ_KK020676.1"/>
</dbReference>
<dbReference type="EMBL" id="AMCZ02000001">
    <property type="protein sequence ID" value="EWC43147.1"/>
    <property type="molecule type" value="Genomic_DNA"/>
</dbReference>
<dbReference type="OrthoDB" id="9807558at2"/>
<dbReference type="Gene3D" id="1.10.10.10">
    <property type="entry name" value="Winged helix-like DNA-binding domain superfamily/Winged helix DNA-binding domain"/>
    <property type="match status" value="1"/>
</dbReference>